<feature type="domain" description="RING-type" evidence="10">
    <location>
        <begin position="213"/>
        <end position="254"/>
    </location>
</feature>
<dbReference type="GO" id="GO:0061630">
    <property type="term" value="F:ubiquitin protein ligase activity"/>
    <property type="evidence" value="ECO:0007669"/>
    <property type="project" value="UniProtKB-EC"/>
</dbReference>
<evidence type="ECO:0000256" key="4">
    <source>
        <dbReference type="ARBA" id="ARBA00022723"/>
    </source>
</evidence>
<dbReference type="Gene3D" id="3.30.40.10">
    <property type="entry name" value="Zinc/RING finger domain, C3HC4 (zinc finger)"/>
    <property type="match status" value="1"/>
</dbReference>
<evidence type="ECO:0000313" key="12">
    <source>
        <dbReference type="Proteomes" id="UP001189122"/>
    </source>
</evidence>
<evidence type="ECO:0000256" key="2">
    <source>
        <dbReference type="ARBA" id="ARBA00012483"/>
    </source>
</evidence>
<comment type="catalytic activity">
    <reaction evidence="1">
        <text>S-ubiquitinyl-[E2 ubiquitin-conjugating enzyme]-L-cysteine + [acceptor protein]-L-lysine = [E2 ubiquitin-conjugating enzyme]-L-cysteine + N(6)-ubiquitinyl-[acceptor protein]-L-lysine.</text>
        <dbReference type="EC" id="2.3.2.27"/>
    </reaction>
</comment>
<organism evidence="11">
    <name type="scientific">Spirodela intermedia</name>
    <name type="common">Intermediate duckweed</name>
    <dbReference type="NCBI Taxonomy" id="51605"/>
    <lineage>
        <taxon>Eukaryota</taxon>
        <taxon>Viridiplantae</taxon>
        <taxon>Streptophyta</taxon>
        <taxon>Embryophyta</taxon>
        <taxon>Tracheophyta</taxon>
        <taxon>Spermatophyta</taxon>
        <taxon>Magnoliopsida</taxon>
        <taxon>Liliopsida</taxon>
        <taxon>Araceae</taxon>
        <taxon>Lemnoideae</taxon>
        <taxon>Spirodela</taxon>
    </lineage>
</organism>
<dbReference type="GO" id="GO:0008270">
    <property type="term" value="F:zinc ion binding"/>
    <property type="evidence" value="ECO:0007669"/>
    <property type="project" value="UniProtKB-KW"/>
</dbReference>
<dbReference type="Proteomes" id="UP001189122">
    <property type="component" value="Unassembled WGS sequence"/>
</dbReference>
<dbReference type="Pfam" id="PF06547">
    <property type="entry name" value="DUF1117"/>
    <property type="match status" value="1"/>
</dbReference>
<feature type="region of interest" description="Disordered" evidence="9">
    <location>
        <begin position="62"/>
        <end position="85"/>
    </location>
</feature>
<keyword evidence="4" id="KW-0479">Metal-binding</keyword>
<dbReference type="InterPro" id="IPR001841">
    <property type="entry name" value="Znf_RING"/>
</dbReference>
<evidence type="ECO:0000313" key="11">
    <source>
        <dbReference type="EMBL" id="CAA2615245.1"/>
    </source>
</evidence>
<gene>
    <name evidence="11" type="ORF">SI7747_01001599</name>
</gene>
<dbReference type="FunFam" id="3.30.40.10:FF:000022">
    <property type="entry name" value="E3 ubiquitin-protein ligase RING1-like"/>
    <property type="match status" value="1"/>
</dbReference>
<keyword evidence="3" id="KW-0808">Transferase</keyword>
<keyword evidence="12" id="KW-1185">Reference proteome</keyword>
<keyword evidence="6" id="KW-0833">Ubl conjugation pathway</keyword>
<dbReference type="CDD" id="cd16667">
    <property type="entry name" value="RING-H2_RNF126-like"/>
    <property type="match status" value="1"/>
</dbReference>
<dbReference type="EC" id="2.3.2.27" evidence="2"/>
<dbReference type="SUPFAM" id="SSF57850">
    <property type="entry name" value="RING/U-box"/>
    <property type="match status" value="1"/>
</dbReference>
<dbReference type="PROSITE" id="PS50089">
    <property type="entry name" value="ZF_RING_2"/>
    <property type="match status" value="1"/>
</dbReference>
<protein>
    <recommendedName>
        <fullName evidence="2">RING-type E3 ubiquitin transferase</fullName>
        <ecNumber evidence="2">2.3.2.27</ecNumber>
    </recommendedName>
</protein>
<sequence length="390" mass="41671">MPYRAGVTATAGAVPSTDLAGAGAAASPSSYWCHRCTRFVRVSAQDPFSCADCATGFLEEVDASSGPGGEFRRRRSPPRPRPPVTMSILSAAASRRLTRHSDMDLRRFRHAAAWDRSPFNPIIVLRGQSGGAGIFEFYYDDGAGSGLRPLPASMSDFLMGSGVDRLLEQLAQLDLTGGGRARGCENPPASTAAIDSMPTIEIAESHLCMEAHCAVCKEPFELGLEAREMPCRHIYHHDCILPWLSLRNSCPVCRHEMPAGEERTLQESDADESSAVGLTIWRLPGGGFAVGRFSGGRSAGETGLPGVFTEMDGGFNAGGGAAQSRMPSNWRSGRSRASRGIGNAFRNLLFLLGLRRRSSSSSSSFGWIDRRPGNHSSIPEPANPAGISGR</sequence>
<evidence type="ECO:0000256" key="9">
    <source>
        <dbReference type="SAM" id="MobiDB-lite"/>
    </source>
</evidence>
<feature type="region of interest" description="Disordered" evidence="9">
    <location>
        <begin position="359"/>
        <end position="390"/>
    </location>
</feature>
<accession>A0A7I8IBC5</accession>
<dbReference type="GO" id="GO:0005737">
    <property type="term" value="C:cytoplasm"/>
    <property type="evidence" value="ECO:0007669"/>
    <property type="project" value="TreeGrafter"/>
</dbReference>
<dbReference type="Pfam" id="PF13639">
    <property type="entry name" value="zf-RING_2"/>
    <property type="match status" value="1"/>
</dbReference>
<keyword evidence="5 8" id="KW-0863">Zinc-finger</keyword>
<reference evidence="11 12" key="1">
    <citation type="submission" date="2019-12" db="EMBL/GenBank/DDBJ databases">
        <authorList>
            <person name="Scholz U."/>
            <person name="Mascher M."/>
            <person name="Fiebig A."/>
        </authorList>
    </citation>
    <scope>NUCLEOTIDE SEQUENCE</scope>
</reference>
<proteinExistence type="predicted"/>
<dbReference type="AlphaFoldDB" id="A0A7I8IBC5"/>
<dbReference type="PANTHER" id="PTHR15710:SF217">
    <property type="entry name" value="E3 UBIQUITIN-PROTEIN LIGASE RDUF2"/>
    <property type="match status" value="1"/>
</dbReference>
<evidence type="ECO:0000256" key="3">
    <source>
        <dbReference type="ARBA" id="ARBA00022679"/>
    </source>
</evidence>
<dbReference type="InterPro" id="IPR039525">
    <property type="entry name" value="RNF126-like_zinc-ribbon"/>
</dbReference>
<dbReference type="GO" id="GO:0016567">
    <property type="term" value="P:protein ubiquitination"/>
    <property type="evidence" value="ECO:0007669"/>
    <property type="project" value="TreeGrafter"/>
</dbReference>
<dbReference type="InterPro" id="IPR010543">
    <property type="entry name" value="DUF1117"/>
</dbReference>
<dbReference type="EMBL" id="LR743588">
    <property type="protein sequence ID" value="CAA2615245.1"/>
    <property type="molecule type" value="Genomic_DNA"/>
</dbReference>
<dbReference type="InterPro" id="IPR013083">
    <property type="entry name" value="Znf_RING/FYVE/PHD"/>
</dbReference>
<dbReference type="PANTHER" id="PTHR15710">
    <property type="entry name" value="E3 UBIQUITIN-PROTEIN LIGASE PRAJA"/>
    <property type="match status" value="1"/>
</dbReference>
<evidence type="ECO:0000256" key="1">
    <source>
        <dbReference type="ARBA" id="ARBA00000900"/>
    </source>
</evidence>
<evidence type="ECO:0000256" key="5">
    <source>
        <dbReference type="ARBA" id="ARBA00022771"/>
    </source>
</evidence>
<evidence type="ECO:0000256" key="7">
    <source>
        <dbReference type="ARBA" id="ARBA00022833"/>
    </source>
</evidence>
<evidence type="ECO:0000256" key="6">
    <source>
        <dbReference type="ARBA" id="ARBA00022786"/>
    </source>
</evidence>
<dbReference type="Pfam" id="PF14369">
    <property type="entry name" value="Zn_ribbon_19"/>
    <property type="match status" value="1"/>
</dbReference>
<dbReference type="SMART" id="SM00184">
    <property type="entry name" value="RING"/>
    <property type="match status" value="1"/>
</dbReference>
<evidence type="ECO:0000256" key="8">
    <source>
        <dbReference type="PROSITE-ProRule" id="PRU00175"/>
    </source>
</evidence>
<evidence type="ECO:0000259" key="10">
    <source>
        <dbReference type="PROSITE" id="PS50089"/>
    </source>
</evidence>
<dbReference type="EMBL" id="CACRZD030000001">
    <property type="protein sequence ID" value="CAA6655009.1"/>
    <property type="molecule type" value="Genomic_DNA"/>
</dbReference>
<name>A0A7I8IBC5_SPIIN</name>
<keyword evidence="7" id="KW-0862">Zinc</keyword>